<gene>
    <name evidence="5" type="ORF">ACFP85_03410</name>
</gene>
<feature type="transmembrane region" description="Helical" evidence="3">
    <location>
        <begin position="260"/>
        <end position="283"/>
    </location>
</feature>
<dbReference type="InterPro" id="IPR036388">
    <property type="entry name" value="WH-like_DNA-bd_sf"/>
</dbReference>
<feature type="transmembrane region" description="Helical" evidence="3">
    <location>
        <begin position="229"/>
        <end position="248"/>
    </location>
</feature>
<keyword evidence="3" id="KW-1133">Transmembrane helix</keyword>
<evidence type="ECO:0000313" key="6">
    <source>
        <dbReference type="Proteomes" id="UP001596364"/>
    </source>
</evidence>
<dbReference type="InterPro" id="IPR001867">
    <property type="entry name" value="OmpR/PhoB-type_DNA-bd"/>
</dbReference>
<dbReference type="Proteomes" id="UP001596364">
    <property type="component" value="Unassembled WGS sequence"/>
</dbReference>
<organism evidence="5 6">
    <name type="scientific">Pseudobowmanella zhangzhouensis</name>
    <dbReference type="NCBI Taxonomy" id="1537679"/>
    <lineage>
        <taxon>Bacteria</taxon>
        <taxon>Pseudomonadati</taxon>
        <taxon>Pseudomonadota</taxon>
        <taxon>Gammaproteobacteria</taxon>
        <taxon>Alteromonadales</taxon>
        <taxon>Alteromonadaceae</taxon>
    </lineage>
</organism>
<evidence type="ECO:0000313" key="5">
    <source>
        <dbReference type="EMBL" id="MFC6439199.1"/>
    </source>
</evidence>
<dbReference type="PROSITE" id="PS51755">
    <property type="entry name" value="OMPR_PHOB"/>
    <property type="match status" value="1"/>
</dbReference>
<evidence type="ECO:0000256" key="2">
    <source>
        <dbReference type="PROSITE-ProRule" id="PRU01091"/>
    </source>
</evidence>
<comment type="caution">
    <text evidence="5">The sequence shown here is derived from an EMBL/GenBank/DDBJ whole genome shotgun (WGS) entry which is preliminary data.</text>
</comment>
<dbReference type="EMBL" id="JBHSUS010000001">
    <property type="protein sequence ID" value="MFC6439199.1"/>
    <property type="molecule type" value="Genomic_DNA"/>
</dbReference>
<dbReference type="SUPFAM" id="SSF46894">
    <property type="entry name" value="C-terminal effector domain of the bipartite response regulators"/>
    <property type="match status" value="1"/>
</dbReference>
<name>A0ABW1XHE3_9ALTE</name>
<feature type="transmembrane region" description="Helical" evidence="3">
    <location>
        <begin position="154"/>
        <end position="178"/>
    </location>
</feature>
<feature type="transmembrane region" description="Helical" evidence="3">
    <location>
        <begin position="190"/>
        <end position="209"/>
    </location>
</feature>
<dbReference type="Pfam" id="PF00486">
    <property type="entry name" value="Trans_reg_C"/>
    <property type="match status" value="1"/>
</dbReference>
<evidence type="ECO:0000256" key="3">
    <source>
        <dbReference type="SAM" id="Phobius"/>
    </source>
</evidence>
<protein>
    <submittedName>
        <fullName evidence="5">Transcriptional regulator</fullName>
    </submittedName>
</protein>
<feature type="transmembrane region" description="Helical" evidence="3">
    <location>
        <begin position="303"/>
        <end position="326"/>
    </location>
</feature>
<accession>A0ABW1XHE3</accession>
<dbReference type="Gene3D" id="1.10.10.10">
    <property type="entry name" value="Winged helix-like DNA-binding domain superfamily/Winged helix DNA-binding domain"/>
    <property type="match status" value="1"/>
</dbReference>
<evidence type="ECO:0000259" key="4">
    <source>
        <dbReference type="PROSITE" id="PS51755"/>
    </source>
</evidence>
<keyword evidence="3" id="KW-0812">Transmembrane</keyword>
<dbReference type="SMART" id="SM00862">
    <property type="entry name" value="Trans_reg_C"/>
    <property type="match status" value="1"/>
</dbReference>
<sequence>MIKFGTFTLDIQNRQLFENDQRVELNPRYLDALILLIQHRGELVAKDVFFDSVWPGVVVTDDALTQCIKTLRKLLRDSATAPVFIQTVPKHGYRFIAECREQTDPQPAITQHSYLAIAHPGWRLFIGGLAGGALAGLFGGILIAMGLLQLQPHAGAFSTLITITSLTLFMALLGSAGISTGVALSRHMRFPILPIASAAIGGMLVGALVKLVGFDTLQLLTGQVPTTITGAWEGLLLGFSAGSAYWLLGHPGRFRFAISAGVGVLTGACIQLSGGQLMVGSLFALAQQYPNASLNIPPLPPLISLLICMLEALVFTVFIGLGLTLATRSPKD</sequence>
<feature type="DNA-binding region" description="OmpR/PhoB-type" evidence="2">
    <location>
        <begin position="1"/>
        <end position="97"/>
    </location>
</feature>
<keyword evidence="1 2" id="KW-0238">DNA-binding</keyword>
<dbReference type="InterPro" id="IPR016032">
    <property type="entry name" value="Sig_transdc_resp-reg_C-effctor"/>
</dbReference>
<evidence type="ECO:0000256" key="1">
    <source>
        <dbReference type="ARBA" id="ARBA00023125"/>
    </source>
</evidence>
<keyword evidence="6" id="KW-1185">Reference proteome</keyword>
<reference evidence="6" key="1">
    <citation type="journal article" date="2019" name="Int. J. Syst. Evol. Microbiol.">
        <title>The Global Catalogue of Microorganisms (GCM) 10K type strain sequencing project: providing services to taxonomists for standard genome sequencing and annotation.</title>
        <authorList>
            <consortium name="The Broad Institute Genomics Platform"/>
            <consortium name="The Broad Institute Genome Sequencing Center for Infectious Disease"/>
            <person name="Wu L."/>
            <person name="Ma J."/>
        </authorList>
    </citation>
    <scope>NUCLEOTIDE SEQUENCE [LARGE SCALE GENOMIC DNA]</scope>
    <source>
        <strain evidence="6">CGMCC 1.16031</strain>
    </source>
</reference>
<dbReference type="RefSeq" id="WP_254426545.1">
    <property type="nucleotide sequence ID" value="NZ_JBHSUS010000001.1"/>
</dbReference>
<proteinExistence type="predicted"/>
<feature type="transmembrane region" description="Helical" evidence="3">
    <location>
        <begin position="124"/>
        <end position="148"/>
    </location>
</feature>
<dbReference type="CDD" id="cd00383">
    <property type="entry name" value="trans_reg_C"/>
    <property type="match status" value="1"/>
</dbReference>
<keyword evidence="3" id="KW-0472">Membrane</keyword>
<feature type="domain" description="OmpR/PhoB-type" evidence="4">
    <location>
        <begin position="1"/>
        <end position="97"/>
    </location>
</feature>